<dbReference type="Proteomes" id="UP000286246">
    <property type="component" value="Unassembled WGS sequence"/>
</dbReference>
<dbReference type="AlphaFoldDB" id="A0A420BII2"/>
<evidence type="ECO:0000313" key="1">
    <source>
        <dbReference type="EMBL" id="RKE56574.1"/>
    </source>
</evidence>
<proteinExistence type="predicted"/>
<dbReference type="SUPFAM" id="SSF160631">
    <property type="entry name" value="SMI1/KNR4-like"/>
    <property type="match status" value="1"/>
</dbReference>
<protein>
    <recommendedName>
        <fullName evidence="3">Knr4/Smi1-like domain-containing protein</fullName>
    </recommendedName>
</protein>
<sequence>MGRRFYFAAELTILGTVKSKPMDYLNKIRKLFALEQDGIDGYSELEIQKLEEKINFVFPKTLRTYYQTLGANSNINYCYNRLLSPEDDVTLLDGYLPIYEENQAVVTWGIKTTDLSLDNPPVYANYDTAYDSDWELEKAHVSDFLLMMAIYNGTFGGLRYYANCLHTIPSTMVTAVESGWELIPELSVDNQKIFTRDYTDVISLSFDGNGVCQGAFVGTMDPQLFDNILEVLDVDWSYISFEDEDEDED</sequence>
<gene>
    <name evidence="1" type="ORF">DFQ12_1439</name>
</gene>
<dbReference type="EMBL" id="RAPY01000001">
    <property type="protein sequence ID" value="RKE56574.1"/>
    <property type="molecule type" value="Genomic_DNA"/>
</dbReference>
<name>A0A420BII2_SPHD1</name>
<comment type="caution">
    <text evidence="1">The sequence shown here is derived from an EMBL/GenBank/DDBJ whole genome shotgun (WGS) entry which is preliminary data.</text>
</comment>
<reference evidence="1 2" key="1">
    <citation type="submission" date="2018-09" db="EMBL/GenBank/DDBJ databases">
        <title>Genomic Encyclopedia of Type Strains, Phase III (KMG-III): the genomes of soil and plant-associated and newly described type strains.</title>
        <authorList>
            <person name="Whitman W."/>
        </authorList>
    </citation>
    <scope>NUCLEOTIDE SEQUENCE [LARGE SCALE GENOMIC DNA]</scope>
    <source>
        <strain evidence="1 2">CECT 7938</strain>
    </source>
</reference>
<keyword evidence="2" id="KW-1185">Reference proteome</keyword>
<organism evidence="1 2">
    <name type="scientific">Sphingobacterium detergens</name>
    <dbReference type="NCBI Taxonomy" id="1145106"/>
    <lineage>
        <taxon>Bacteria</taxon>
        <taxon>Pseudomonadati</taxon>
        <taxon>Bacteroidota</taxon>
        <taxon>Sphingobacteriia</taxon>
        <taxon>Sphingobacteriales</taxon>
        <taxon>Sphingobacteriaceae</taxon>
        <taxon>Sphingobacterium</taxon>
    </lineage>
</organism>
<evidence type="ECO:0000313" key="2">
    <source>
        <dbReference type="Proteomes" id="UP000286246"/>
    </source>
</evidence>
<evidence type="ECO:0008006" key="3">
    <source>
        <dbReference type="Google" id="ProtNLM"/>
    </source>
</evidence>
<accession>A0A420BII2</accession>
<dbReference type="InterPro" id="IPR037883">
    <property type="entry name" value="Knr4/Smi1-like_sf"/>
</dbReference>